<keyword evidence="1" id="KW-0812">Transmembrane</keyword>
<feature type="transmembrane region" description="Helical" evidence="1">
    <location>
        <begin position="93"/>
        <end position="110"/>
    </location>
</feature>
<keyword evidence="1" id="KW-0472">Membrane</keyword>
<dbReference type="EMBL" id="VUMM01000007">
    <property type="protein sequence ID" value="MSS01457.1"/>
    <property type="molecule type" value="Genomic_DNA"/>
</dbReference>
<feature type="transmembrane region" description="Helical" evidence="1">
    <location>
        <begin position="155"/>
        <end position="178"/>
    </location>
</feature>
<comment type="caution">
    <text evidence="2">The sequence shown here is derived from an EMBL/GenBank/DDBJ whole genome shotgun (WGS) entry which is preliminary data.</text>
</comment>
<dbReference type="Proteomes" id="UP000470082">
    <property type="component" value="Unassembled WGS sequence"/>
</dbReference>
<protein>
    <recommendedName>
        <fullName evidence="4">DUF308 domain-containing protein</fullName>
    </recommendedName>
</protein>
<proteinExistence type="predicted"/>
<keyword evidence="3" id="KW-1185">Reference proteome</keyword>
<evidence type="ECO:0008006" key="4">
    <source>
        <dbReference type="Google" id="ProtNLM"/>
    </source>
</evidence>
<feature type="transmembrane region" description="Helical" evidence="1">
    <location>
        <begin position="12"/>
        <end position="34"/>
    </location>
</feature>
<evidence type="ECO:0000313" key="2">
    <source>
        <dbReference type="EMBL" id="MSS01457.1"/>
    </source>
</evidence>
<keyword evidence="1" id="KW-1133">Transmembrane helix</keyword>
<evidence type="ECO:0000256" key="1">
    <source>
        <dbReference type="SAM" id="Phobius"/>
    </source>
</evidence>
<gene>
    <name evidence="2" type="ORF">FYJ50_04980</name>
</gene>
<dbReference type="AlphaFoldDB" id="A0A7X2T3H0"/>
<dbReference type="PROSITE" id="PS51257">
    <property type="entry name" value="PROKAR_LIPOPROTEIN"/>
    <property type="match status" value="1"/>
</dbReference>
<feature type="transmembrane region" description="Helical" evidence="1">
    <location>
        <begin position="122"/>
        <end position="143"/>
    </location>
</feature>
<reference evidence="2 3" key="1">
    <citation type="submission" date="2019-08" db="EMBL/GenBank/DDBJ databases">
        <title>In-depth cultivation of the pig gut microbiome towards novel bacterial diversity and tailored functional studies.</title>
        <authorList>
            <person name="Wylensek D."/>
            <person name="Hitch T.C.A."/>
            <person name="Clavel T."/>
        </authorList>
    </citation>
    <scope>NUCLEOTIDE SEQUENCE [LARGE SCALE GENOMIC DNA]</scope>
    <source>
        <strain evidence="2 3">LKV-178-WT-2G</strain>
    </source>
</reference>
<evidence type="ECO:0000313" key="3">
    <source>
        <dbReference type="Proteomes" id="UP000470082"/>
    </source>
</evidence>
<feature type="transmembrane region" description="Helical" evidence="1">
    <location>
        <begin position="70"/>
        <end position="87"/>
    </location>
</feature>
<dbReference type="RefSeq" id="WP_154459992.1">
    <property type="nucleotide sequence ID" value="NZ_JAQYTQ010000051.1"/>
</dbReference>
<feature type="transmembrane region" description="Helical" evidence="1">
    <location>
        <begin position="40"/>
        <end position="58"/>
    </location>
</feature>
<accession>A0A7X2T3H0</accession>
<sequence>MKKNINSFTLTIIGLNVLSVISCFCLLCIENLNVETICRIFFLLFAVVGLLLIFYFFYKKQYLEWNQYGFSIGVLILILGCIGFIKSEILCDIFNLFIGFLVLLIGIFSLQWAIQLKFLRSVFYFVQFLFACIMIVCSILVILDMDLVYFIDQFPVWLLLISSLFNLLSLTWLSITILRFKKKKDNEKKEGEEDDQTGSSD</sequence>
<organism evidence="2 3">
    <name type="scientific">Floccifex porci</name>
    <dbReference type="NCBI Taxonomy" id="2606629"/>
    <lineage>
        <taxon>Bacteria</taxon>
        <taxon>Bacillati</taxon>
        <taxon>Bacillota</taxon>
        <taxon>Erysipelotrichia</taxon>
        <taxon>Erysipelotrichales</taxon>
        <taxon>Erysipelotrichaceae</taxon>
        <taxon>Floccifex</taxon>
    </lineage>
</organism>
<name>A0A7X2T3H0_9FIRM</name>